<evidence type="ECO:0000313" key="1">
    <source>
        <dbReference type="EMBL" id="AZZ39936.1"/>
    </source>
</evidence>
<proteinExistence type="predicted"/>
<evidence type="ECO:0000313" key="2">
    <source>
        <dbReference type="Proteomes" id="UP000285875"/>
    </source>
</evidence>
<sequence>MTETLDDVVAALDGRLDTEYRGDELMVWLDDDHQICAHVDKMWGRIGFGWEWSEFYDDLSQTCFGGYHLEPSAAWTASRLTVYADLGVLAGSRAKGTVDTYLTRLIEKRRAVVDRGECNARITRYLKMLDYDIKSQQKMVDVCYTPTYNPAAR</sequence>
<dbReference type="Proteomes" id="UP000285875">
    <property type="component" value="Chromosome"/>
</dbReference>
<dbReference type="RefSeq" id="WP_097799203.1">
    <property type="nucleotide sequence ID" value="NZ_CP025570.1"/>
</dbReference>
<accession>A0A3Q9UL70</accession>
<organism evidence="1 2">
    <name type="scientific">Acidipropionibacterium jensenii</name>
    <dbReference type="NCBI Taxonomy" id="1749"/>
    <lineage>
        <taxon>Bacteria</taxon>
        <taxon>Bacillati</taxon>
        <taxon>Actinomycetota</taxon>
        <taxon>Actinomycetes</taxon>
        <taxon>Propionibacteriales</taxon>
        <taxon>Propionibacteriaceae</taxon>
        <taxon>Acidipropionibacterium</taxon>
    </lineage>
</organism>
<name>A0A3Q9UL70_9ACTN</name>
<protein>
    <submittedName>
        <fullName evidence="1">Uncharacterized protein</fullName>
    </submittedName>
</protein>
<dbReference type="KEGG" id="aji:C0Z10_09430"/>
<dbReference type="EMBL" id="CP025570">
    <property type="protein sequence ID" value="AZZ39936.1"/>
    <property type="molecule type" value="Genomic_DNA"/>
</dbReference>
<reference evidence="2" key="1">
    <citation type="submission" date="2017-12" db="EMBL/GenBank/DDBJ databases">
        <title>Whole genome sequencing of Acidipropionibacterium jensenii strains JS279 and JS280.</title>
        <authorList>
            <person name="Deptula P."/>
            <person name="Laine P."/>
            <person name="Smolander O.-P."/>
            <person name="Paulin L."/>
            <person name="Auvinen P."/>
            <person name="Varmanen P."/>
        </authorList>
    </citation>
    <scope>NUCLEOTIDE SEQUENCE [LARGE SCALE GENOMIC DNA]</scope>
    <source>
        <strain evidence="2">JS280</strain>
    </source>
</reference>
<gene>
    <name evidence="1" type="ORF">C0Z10_09430</name>
</gene>
<dbReference type="AlphaFoldDB" id="A0A3Q9UL70"/>